<protein>
    <recommendedName>
        <fullName evidence="3">HTH cro/C1-type domain-containing protein</fullName>
    </recommendedName>
</protein>
<dbReference type="SMART" id="SM00530">
    <property type="entry name" value="HTH_XRE"/>
    <property type="match status" value="1"/>
</dbReference>
<evidence type="ECO:0000259" key="3">
    <source>
        <dbReference type="PROSITE" id="PS50943"/>
    </source>
</evidence>
<dbReference type="Proteomes" id="UP000660862">
    <property type="component" value="Unassembled WGS sequence"/>
</dbReference>
<dbReference type="Gene3D" id="1.10.260.40">
    <property type="entry name" value="lambda repressor-like DNA-binding domains"/>
    <property type="match status" value="1"/>
</dbReference>
<feature type="domain" description="HTH cro/C1-type" evidence="3">
    <location>
        <begin position="14"/>
        <end position="68"/>
    </location>
</feature>
<evidence type="ECO:0000313" key="4">
    <source>
        <dbReference type="EMBL" id="GGG94023.1"/>
    </source>
</evidence>
<dbReference type="PROSITE" id="PS50943">
    <property type="entry name" value="HTH_CROC1"/>
    <property type="match status" value="1"/>
</dbReference>
<dbReference type="CDD" id="cd00093">
    <property type="entry name" value="HTH_XRE"/>
    <property type="match status" value="1"/>
</dbReference>
<dbReference type="AlphaFoldDB" id="A0A917MCU7"/>
<sequence>MEDVYNLPTLGERIRYIRKKKNYVQDGIALKAGITQKALSKIELNETNPSIYRIYRIAESLEVDVYMLIPKERWNATYTAYGIFGKLFIGLLKWARRGKDQRR</sequence>
<dbReference type="Pfam" id="PF12844">
    <property type="entry name" value="HTH_19"/>
    <property type="match status" value="1"/>
</dbReference>
<reference evidence="4" key="1">
    <citation type="journal article" date="2014" name="Int. J. Syst. Evol. Microbiol.">
        <title>Complete genome sequence of Corynebacterium casei LMG S-19264T (=DSM 44701T), isolated from a smear-ripened cheese.</title>
        <authorList>
            <consortium name="US DOE Joint Genome Institute (JGI-PGF)"/>
            <person name="Walter F."/>
            <person name="Albersmeier A."/>
            <person name="Kalinowski J."/>
            <person name="Ruckert C."/>
        </authorList>
    </citation>
    <scope>NUCLEOTIDE SEQUENCE</scope>
    <source>
        <strain evidence="4">CGMCC 1.12195</strain>
    </source>
</reference>
<dbReference type="InterPro" id="IPR001387">
    <property type="entry name" value="Cro/C1-type_HTH"/>
</dbReference>
<keyword evidence="5" id="KW-1185">Reference proteome</keyword>
<evidence type="ECO:0000256" key="1">
    <source>
        <dbReference type="ARBA" id="ARBA00023125"/>
    </source>
</evidence>
<comment type="caution">
    <text evidence="4">The sequence shown here is derived from an EMBL/GenBank/DDBJ whole genome shotgun (WGS) entry which is preliminary data.</text>
</comment>
<dbReference type="GO" id="GO:0005829">
    <property type="term" value="C:cytosol"/>
    <property type="evidence" value="ECO:0007669"/>
    <property type="project" value="TreeGrafter"/>
</dbReference>
<dbReference type="PANTHER" id="PTHR46797">
    <property type="entry name" value="HTH-TYPE TRANSCRIPTIONAL REGULATOR"/>
    <property type="match status" value="1"/>
</dbReference>
<gene>
    <name evidence="4" type="ORF">GCM10007415_31330</name>
</gene>
<accession>A0A917MCU7</accession>
<keyword evidence="2" id="KW-0812">Transmembrane</keyword>
<keyword evidence="2" id="KW-0472">Membrane</keyword>
<dbReference type="InterPro" id="IPR050807">
    <property type="entry name" value="TransReg_Diox_bact_type"/>
</dbReference>
<organism evidence="4 5">
    <name type="scientific">Parapedobacter pyrenivorans</name>
    <dbReference type="NCBI Taxonomy" id="1305674"/>
    <lineage>
        <taxon>Bacteria</taxon>
        <taxon>Pseudomonadati</taxon>
        <taxon>Bacteroidota</taxon>
        <taxon>Sphingobacteriia</taxon>
        <taxon>Sphingobacteriales</taxon>
        <taxon>Sphingobacteriaceae</taxon>
        <taxon>Parapedobacter</taxon>
    </lineage>
</organism>
<evidence type="ECO:0000313" key="5">
    <source>
        <dbReference type="Proteomes" id="UP000660862"/>
    </source>
</evidence>
<dbReference type="RefSeq" id="WP_188507014.1">
    <property type="nucleotide sequence ID" value="NZ_BMER01000003.1"/>
</dbReference>
<dbReference type="GO" id="GO:0003700">
    <property type="term" value="F:DNA-binding transcription factor activity"/>
    <property type="evidence" value="ECO:0007669"/>
    <property type="project" value="TreeGrafter"/>
</dbReference>
<dbReference type="EMBL" id="BMER01000003">
    <property type="protein sequence ID" value="GGG94023.1"/>
    <property type="molecule type" value="Genomic_DNA"/>
</dbReference>
<keyword evidence="1" id="KW-0238">DNA-binding</keyword>
<reference evidence="4" key="2">
    <citation type="submission" date="2020-09" db="EMBL/GenBank/DDBJ databases">
        <authorList>
            <person name="Sun Q."/>
            <person name="Zhou Y."/>
        </authorList>
    </citation>
    <scope>NUCLEOTIDE SEQUENCE</scope>
    <source>
        <strain evidence="4">CGMCC 1.12195</strain>
    </source>
</reference>
<dbReference type="InterPro" id="IPR010982">
    <property type="entry name" value="Lambda_DNA-bd_dom_sf"/>
</dbReference>
<evidence type="ECO:0000256" key="2">
    <source>
        <dbReference type="SAM" id="Phobius"/>
    </source>
</evidence>
<dbReference type="GO" id="GO:0003677">
    <property type="term" value="F:DNA binding"/>
    <property type="evidence" value="ECO:0007669"/>
    <property type="project" value="UniProtKB-KW"/>
</dbReference>
<dbReference type="PANTHER" id="PTHR46797:SF1">
    <property type="entry name" value="METHYLPHOSPHONATE SYNTHASE"/>
    <property type="match status" value="1"/>
</dbReference>
<feature type="transmembrane region" description="Helical" evidence="2">
    <location>
        <begin position="76"/>
        <end position="95"/>
    </location>
</feature>
<proteinExistence type="predicted"/>
<keyword evidence="2" id="KW-1133">Transmembrane helix</keyword>
<dbReference type="SUPFAM" id="SSF47413">
    <property type="entry name" value="lambda repressor-like DNA-binding domains"/>
    <property type="match status" value="1"/>
</dbReference>
<name>A0A917MCU7_9SPHI</name>